<keyword evidence="1" id="KW-0902">Two-component regulatory system</keyword>
<dbReference type="SMART" id="SM00073">
    <property type="entry name" value="HPT"/>
    <property type="match status" value="1"/>
</dbReference>
<organism evidence="4 5">
    <name type="scientific">Litorivivens lipolytica</name>
    <dbReference type="NCBI Taxonomy" id="1524264"/>
    <lineage>
        <taxon>Bacteria</taxon>
        <taxon>Pseudomonadati</taxon>
        <taxon>Pseudomonadota</taxon>
        <taxon>Gammaproteobacteria</taxon>
        <taxon>Litorivivens</taxon>
    </lineage>
</organism>
<dbReference type="AlphaFoldDB" id="A0A7W4W469"/>
<dbReference type="Gene3D" id="1.20.120.160">
    <property type="entry name" value="HPT domain"/>
    <property type="match status" value="1"/>
</dbReference>
<evidence type="ECO:0000313" key="4">
    <source>
        <dbReference type="EMBL" id="MBB3047155.1"/>
    </source>
</evidence>
<dbReference type="InterPro" id="IPR008207">
    <property type="entry name" value="Sig_transdc_His_kin_Hpt_dom"/>
</dbReference>
<dbReference type="RefSeq" id="WP_183409794.1">
    <property type="nucleotide sequence ID" value="NZ_JACHWY010000001.1"/>
</dbReference>
<feature type="modified residue" description="Phosphohistidine" evidence="2">
    <location>
        <position position="54"/>
    </location>
</feature>
<evidence type="ECO:0000256" key="1">
    <source>
        <dbReference type="ARBA" id="ARBA00023012"/>
    </source>
</evidence>
<dbReference type="CDD" id="cd00088">
    <property type="entry name" value="HPT"/>
    <property type="match status" value="1"/>
</dbReference>
<feature type="domain" description="HPt" evidence="3">
    <location>
        <begin position="15"/>
        <end position="111"/>
    </location>
</feature>
<evidence type="ECO:0000259" key="3">
    <source>
        <dbReference type="PROSITE" id="PS50894"/>
    </source>
</evidence>
<sequence length="111" mass="11948">MDFDPSVLNEILPDCPDLQAETLQDYLQVLDCGLTELDRGLSDIALADVVRSSHRLKGASQSVGAMAVAALCQEIEAAGRANDSSRFADFRTQLPACAQALQKIIRENLSA</sequence>
<dbReference type="GO" id="GO:0004672">
    <property type="term" value="F:protein kinase activity"/>
    <property type="evidence" value="ECO:0007669"/>
    <property type="project" value="UniProtKB-ARBA"/>
</dbReference>
<dbReference type="GO" id="GO:0000160">
    <property type="term" value="P:phosphorelay signal transduction system"/>
    <property type="evidence" value="ECO:0007669"/>
    <property type="project" value="UniProtKB-KW"/>
</dbReference>
<accession>A0A7W4W469</accession>
<dbReference type="SUPFAM" id="SSF47226">
    <property type="entry name" value="Histidine-containing phosphotransfer domain, HPT domain"/>
    <property type="match status" value="1"/>
</dbReference>
<evidence type="ECO:0000313" key="5">
    <source>
        <dbReference type="Proteomes" id="UP000537130"/>
    </source>
</evidence>
<proteinExistence type="predicted"/>
<keyword evidence="2" id="KW-0597">Phosphoprotein</keyword>
<protein>
    <submittedName>
        <fullName evidence="4">HPt (Histidine-containing phosphotransfer) domain-containing protein</fullName>
    </submittedName>
</protein>
<comment type="caution">
    <text evidence="4">The sequence shown here is derived from an EMBL/GenBank/DDBJ whole genome shotgun (WGS) entry which is preliminary data.</text>
</comment>
<dbReference type="PROSITE" id="PS50894">
    <property type="entry name" value="HPT"/>
    <property type="match status" value="1"/>
</dbReference>
<evidence type="ECO:0000256" key="2">
    <source>
        <dbReference type="PROSITE-ProRule" id="PRU00110"/>
    </source>
</evidence>
<dbReference type="EMBL" id="JACHWY010000001">
    <property type="protein sequence ID" value="MBB3047155.1"/>
    <property type="molecule type" value="Genomic_DNA"/>
</dbReference>
<dbReference type="Pfam" id="PF01627">
    <property type="entry name" value="Hpt"/>
    <property type="match status" value="1"/>
</dbReference>
<reference evidence="4 5" key="1">
    <citation type="submission" date="2020-08" db="EMBL/GenBank/DDBJ databases">
        <title>Genomic Encyclopedia of Type Strains, Phase III (KMG-III): the genomes of soil and plant-associated and newly described type strains.</title>
        <authorList>
            <person name="Whitman W."/>
        </authorList>
    </citation>
    <scope>NUCLEOTIDE SEQUENCE [LARGE SCALE GENOMIC DNA]</scope>
    <source>
        <strain evidence="4 5">CECT 8654</strain>
    </source>
</reference>
<dbReference type="Proteomes" id="UP000537130">
    <property type="component" value="Unassembled WGS sequence"/>
</dbReference>
<gene>
    <name evidence="4" type="ORF">FHR99_001391</name>
</gene>
<name>A0A7W4W469_9GAMM</name>
<keyword evidence="5" id="KW-1185">Reference proteome</keyword>
<dbReference type="InterPro" id="IPR036641">
    <property type="entry name" value="HPT_dom_sf"/>
</dbReference>